<protein>
    <recommendedName>
        <fullName evidence="1">Resolvase/invertase-type recombinase catalytic domain-containing protein</fullName>
    </recommendedName>
</protein>
<reference evidence="2 3" key="1">
    <citation type="submission" date="2019-03" db="EMBL/GenBank/DDBJ databases">
        <title>Bacillus niacini sp. nov. a Nicotinate-Metabolizing Mesophile Isolated from Soil.</title>
        <authorList>
            <person name="Zhang G."/>
        </authorList>
    </citation>
    <scope>NUCLEOTIDE SEQUENCE [LARGE SCALE GENOMIC DNA]</scope>
    <source>
        <strain evidence="2 3">WN066</strain>
    </source>
</reference>
<dbReference type="AlphaFoldDB" id="A0A4R5VKK3"/>
<gene>
    <name evidence="2" type="ORF">E2K98_24275</name>
</gene>
<dbReference type="Proteomes" id="UP000295132">
    <property type="component" value="Unassembled WGS sequence"/>
</dbReference>
<dbReference type="GO" id="GO:0000150">
    <property type="term" value="F:DNA strand exchange activity"/>
    <property type="evidence" value="ECO:0007669"/>
    <property type="project" value="InterPro"/>
</dbReference>
<evidence type="ECO:0000313" key="3">
    <source>
        <dbReference type="Proteomes" id="UP000295132"/>
    </source>
</evidence>
<name>A0A4R5VKK3_9BACI</name>
<dbReference type="RefSeq" id="WP_133338880.1">
    <property type="nucleotide sequence ID" value="NZ_JAVGVR010000001.1"/>
</dbReference>
<dbReference type="InterPro" id="IPR006119">
    <property type="entry name" value="Resolv_N"/>
</dbReference>
<feature type="domain" description="Resolvase/invertase-type recombinase catalytic" evidence="1">
    <location>
        <begin position="5"/>
        <end position="46"/>
    </location>
</feature>
<organism evidence="2 3">
    <name type="scientific">Bacillus salipaludis</name>
    <dbReference type="NCBI Taxonomy" id="2547811"/>
    <lineage>
        <taxon>Bacteria</taxon>
        <taxon>Bacillati</taxon>
        <taxon>Bacillota</taxon>
        <taxon>Bacilli</taxon>
        <taxon>Bacillales</taxon>
        <taxon>Bacillaceae</taxon>
        <taxon>Bacillus</taxon>
    </lineage>
</organism>
<accession>A0A4R5VKK3</accession>
<sequence length="69" mass="7716">MSRKKSGNNGRPELNNAMEYLRAGDKLVIYKIERMARPTRDLHVVNSSLAGLGSSQSLRGCSYYVSVRI</sequence>
<dbReference type="InterPro" id="IPR036162">
    <property type="entry name" value="Resolvase-like_N_sf"/>
</dbReference>
<dbReference type="Gene3D" id="3.40.50.1390">
    <property type="entry name" value="Resolvase, N-terminal catalytic domain"/>
    <property type="match status" value="1"/>
</dbReference>
<dbReference type="Pfam" id="PF00239">
    <property type="entry name" value="Resolvase"/>
    <property type="match status" value="1"/>
</dbReference>
<evidence type="ECO:0000313" key="2">
    <source>
        <dbReference type="EMBL" id="TDK58249.1"/>
    </source>
</evidence>
<dbReference type="EMBL" id="SMYO01000016">
    <property type="protein sequence ID" value="TDK58249.1"/>
    <property type="molecule type" value="Genomic_DNA"/>
</dbReference>
<dbReference type="GO" id="GO:0003677">
    <property type="term" value="F:DNA binding"/>
    <property type="evidence" value="ECO:0007669"/>
    <property type="project" value="InterPro"/>
</dbReference>
<evidence type="ECO:0000259" key="1">
    <source>
        <dbReference type="Pfam" id="PF00239"/>
    </source>
</evidence>
<dbReference type="SUPFAM" id="SSF53041">
    <property type="entry name" value="Resolvase-like"/>
    <property type="match status" value="1"/>
</dbReference>
<proteinExistence type="predicted"/>
<comment type="caution">
    <text evidence="2">The sequence shown here is derived from an EMBL/GenBank/DDBJ whole genome shotgun (WGS) entry which is preliminary data.</text>
</comment>